<dbReference type="GO" id="GO:0051213">
    <property type="term" value="F:dioxygenase activity"/>
    <property type="evidence" value="ECO:0007669"/>
    <property type="project" value="UniProtKB-KW"/>
</dbReference>
<dbReference type="EMBL" id="BSOS01000090">
    <property type="protein sequence ID" value="GLR68459.1"/>
    <property type="molecule type" value="Genomic_DNA"/>
</dbReference>
<evidence type="ECO:0000256" key="3">
    <source>
        <dbReference type="ARBA" id="ARBA00022964"/>
    </source>
</evidence>
<accession>A0ABQ6AEB6</accession>
<evidence type="ECO:0000313" key="7">
    <source>
        <dbReference type="EMBL" id="GLR68459.1"/>
    </source>
</evidence>
<evidence type="ECO:0000256" key="2">
    <source>
        <dbReference type="ARBA" id="ARBA00022723"/>
    </source>
</evidence>
<keyword evidence="8" id="KW-1185">Reference proteome</keyword>
<keyword evidence="5" id="KW-0408">Iron</keyword>
<protein>
    <submittedName>
        <fullName evidence="7">Alpha-ketoglutarate-dependent dioxygenase AlkB</fullName>
    </submittedName>
</protein>
<dbReference type="InterPro" id="IPR005123">
    <property type="entry name" value="Oxoglu/Fe-dep_dioxygenase_dom"/>
</dbReference>
<dbReference type="PANTHER" id="PTHR16557:SF2">
    <property type="entry name" value="NUCLEIC ACID DIOXYGENASE ALKBH1"/>
    <property type="match status" value="1"/>
</dbReference>
<evidence type="ECO:0000259" key="6">
    <source>
        <dbReference type="PROSITE" id="PS51471"/>
    </source>
</evidence>
<sequence>MTAELFPVSTPGLTQLPGFARGEEEALLAAVEAVIAMAPWRQVVTPGGKPMSVHMSNCGAAGWVSDRRGYRYSAVDPLSERSWPAMPGCFARLAARAAAAAGFAGFAPDACLINLYEPGARMALHQDRDEVDFSAPIVSLSLGLPAVFLWGGAARADKAARIELHSGDVVAWGGAARLNFHGVLPLREGVHPLLGRRRINLTFRKAL</sequence>
<keyword evidence="3 7" id="KW-0223">Dioxygenase</keyword>
<organism evidence="7 8">
    <name type="scientific">Acidocella aquatica</name>
    <dbReference type="NCBI Taxonomy" id="1922313"/>
    <lineage>
        <taxon>Bacteria</taxon>
        <taxon>Pseudomonadati</taxon>
        <taxon>Pseudomonadota</taxon>
        <taxon>Alphaproteobacteria</taxon>
        <taxon>Acetobacterales</taxon>
        <taxon>Acidocellaceae</taxon>
        <taxon>Acidocella</taxon>
    </lineage>
</organism>
<dbReference type="PANTHER" id="PTHR16557">
    <property type="entry name" value="ALKYLATED DNA REPAIR PROTEIN ALKB-RELATED"/>
    <property type="match status" value="1"/>
</dbReference>
<keyword evidence="2" id="KW-0479">Metal-binding</keyword>
<comment type="cofactor">
    <cofactor evidence="1">
        <name>Fe(2+)</name>
        <dbReference type="ChEBI" id="CHEBI:29033"/>
    </cofactor>
</comment>
<name>A0ABQ6AEB6_9PROT</name>
<dbReference type="SUPFAM" id="SSF51197">
    <property type="entry name" value="Clavaminate synthase-like"/>
    <property type="match status" value="1"/>
</dbReference>
<dbReference type="RefSeq" id="WP_284259304.1">
    <property type="nucleotide sequence ID" value="NZ_BSOS01000090.1"/>
</dbReference>
<keyword evidence="4" id="KW-0560">Oxidoreductase</keyword>
<feature type="domain" description="Fe2OG dioxygenase" evidence="6">
    <location>
        <begin position="107"/>
        <end position="207"/>
    </location>
</feature>
<evidence type="ECO:0000256" key="5">
    <source>
        <dbReference type="ARBA" id="ARBA00023004"/>
    </source>
</evidence>
<proteinExistence type="predicted"/>
<dbReference type="PROSITE" id="PS51471">
    <property type="entry name" value="FE2OG_OXY"/>
    <property type="match status" value="1"/>
</dbReference>
<dbReference type="Gene3D" id="2.60.120.590">
    <property type="entry name" value="Alpha-ketoglutarate-dependent dioxygenase AlkB-like"/>
    <property type="match status" value="1"/>
</dbReference>
<dbReference type="Pfam" id="PF13532">
    <property type="entry name" value="2OG-FeII_Oxy_2"/>
    <property type="match status" value="1"/>
</dbReference>
<dbReference type="InterPro" id="IPR037151">
    <property type="entry name" value="AlkB-like_sf"/>
</dbReference>
<dbReference type="NCBIfam" id="NF011930">
    <property type="entry name" value="PRK15401.1"/>
    <property type="match status" value="1"/>
</dbReference>
<dbReference type="Proteomes" id="UP001156641">
    <property type="component" value="Unassembled WGS sequence"/>
</dbReference>
<evidence type="ECO:0000313" key="8">
    <source>
        <dbReference type="Proteomes" id="UP001156641"/>
    </source>
</evidence>
<evidence type="ECO:0000256" key="4">
    <source>
        <dbReference type="ARBA" id="ARBA00023002"/>
    </source>
</evidence>
<dbReference type="InterPro" id="IPR004574">
    <property type="entry name" value="Alkb"/>
</dbReference>
<reference evidence="8" key="1">
    <citation type="journal article" date="2019" name="Int. J. Syst. Evol. Microbiol.">
        <title>The Global Catalogue of Microorganisms (GCM) 10K type strain sequencing project: providing services to taxonomists for standard genome sequencing and annotation.</title>
        <authorList>
            <consortium name="The Broad Institute Genomics Platform"/>
            <consortium name="The Broad Institute Genome Sequencing Center for Infectious Disease"/>
            <person name="Wu L."/>
            <person name="Ma J."/>
        </authorList>
    </citation>
    <scope>NUCLEOTIDE SEQUENCE [LARGE SCALE GENOMIC DNA]</scope>
    <source>
        <strain evidence="8">NBRC 112502</strain>
    </source>
</reference>
<dbReference type="InterPro" id="IPR027450">
    <property type="entry name" value="AlkB-like"/>
</dbReference>
<gene>
    <name evidence="7" type="primary">alkB</name>
    <name evidence="7" type="ORF">GCM10010909_31400</name>
</gene>
<comment type="caution">
    <text evidence="7">The sequence shown here is derived from an EMBL/GenBank/DDBJ whole genome shotgun (WGS) entry which is preliminary data.</text>
</comment>
<evidence type="ECO:0000256" key="1">
    <source>
        <dbReference type="ARBA" id="ARBA00001954"/>
    </source>
</evidence>